<feature type="active site" evidence="1">
    <location>
        <position position="185"/>
    </location>
</feature>
<dbReference type="PIRSF" id="PIRSF018571">
    <property type="entry name" value="SpoIIGA"/>
    <property type="match status" value="1"/>
</dbReference>
<proteinExistence type="predicted"/>
<sequence length="321" mass="36178">MVVYIDLIFLLNLLIDASLLLMTAWIRKQRIRVWRITVSAAVGAAYVVMMFLPELSFLFTFLVKFAFSVVMLWIAFGYASLQNYLRNMGAFYMVNFAAAGGILGIHYLLQSSGEVWNGIWYSASGGLGFSLEVGSIFTVFVFLIVIVWFKMVVSSKRNTERVGASLAEVRVRIEEITVQCTGLVDTGNQLKDPLTRWPVMVMEASLWDQVLPDDFLGKLAAEQADNLIMEWSDEELFPWRDRLRLVPYRGINKGSQFMIALKPDEVSIVREGRIMTTNRVLIGLDGGRLSAELTYRAIIHPVLIEGIEEAEEDHLLSTSGS</sequence>
<dbReference type="RefSeq" id="WP_125082940.1">
    <property type="nucleotide sequence ID" value="NZ_CP034248.1"/>
</dbReference>
<feature type="transmembrane region" description="Helical" evidence="2">
    <location>
        <begin position="33"/>
        <end position="52"/>
    </location>
</feature>
<feature type="transmembrane region" description="Helical" evidence="2">
    <location>
        <begin position="6"/>
        <end position="26"/>
    </location>
</feature>
<dbReference type="EMBL" id="CP034248">
    <property type="protein sequence ID" value="AZK46895.1"/>
    <property type="molecule type" value="Genomic_DNA"/>
</dbReference>
<feature type="transmembrane region" description="Helical" evidence="2">
    <location>
        <begin position="58"/>
        <end position="78"/>
    </location>
</feature>
<reference evidence="3 4" key="1">
    <citation type="submission" date="2018-11" db="EMBL/GenBank/DDBJ databases">
        <title>Genome sequencing of Paenibacillus lentus DSM25539(T).</title>
        <authorList>
            <person name="Kook J.-K."/>
            <person name="Park S.-N."/>
            <person name="Lim Y.K."/>
        </authorList>
    </citation>
    <scope>NUCLEOTIDE SEQUENCE [LARGE SCALE GENOMIC DNA]</scope>
    <source>
        <strain evidence="3 4">DSM 25539</strain>
    </source>
</reference>
<dbReference type="GO" id="GO:0006508">
    <property type="term" value="P:proteolysis"/>
    <property type="evidence" value="ECO:0007669"/>
    <property type="project" value="InterPro"/>
</dbReference>
<dbReference type="Pfam" id="PF03419">
    <property type="entry name" value="Peptidase_U4"/>
    <property type="match status" value="1"/>
</dbReference>
<dbReference type="InterPro" id="IPR005081">
    <property type="entry name" value="SpoIIGA"/>
</dbReference>
<evidence type="ECO:0000256" key="1">
    <source>
        <dbReference type="PIRSR" id="PIRSR018571-1"/>
    </source>
</evidence>
<dbReference type="GO" id="GO:0030436">
    <property type="term" value="P:asexual sporulation"/>
    <property type="evidence" value="ECO:0007669"/>
    <property type="project" value="InterPro"/>
</dbReference>
<dbReference type="AlphaFoldDB" id="A0A3S8RUP1"/>
<keyword evidence="2" id="KW-0472">Membrane</keyword>
<evidence type="ECO:0000313" key="4">
    <source>
        <dbReference type="Proteomes" id="UP000273145"/>
    </source>
</evidence>
<keyword evidence="2" id="KW-0812">Transmembrane</keyword>
<accession>A0A3S8RUP1</accession>
<name>A0A3S8RUP1_9BACL</name>
<feature type="transmembrane region" description="Helical" evidence="2">
    <location>
        <begin position="129"/>
        <end position="149"/>
    </location>
</feature>
<dbReference type="Proteomes" id="UP000273145">
    <property type="component" value="Chromosome"/>
</dbReference>
<evidence type="ECO:0000256" key="2">
    <source>
        <dbReference type="SAM" id="Phobius"/>
    </source>
</evidence>
<keyword evidence="4" id="KW-1185">Reference proteome</keyword>
<keyword evidence="2" id="KW-1133">Transmembrane helix</keyword>
<feature type="transmembrane region" description="Helical" evidence="2">
    <location>
        <begin position="90"/>
        <end position="109"/>
    </location>
</feature>
<dbReference type="NCBIfam" id="TIGR02854">
    <property type="entry name" value="spore_II_GA"/>
    <property type="match status" value="1"/>
</dbReference>
<organism evidence="3 4">
    <name type="scientific">Paenibacillus lentus</name>
    <dbReference type="NCBI Taxonomy" id="1338368"/>
    <lineage>
        <taxon>Bacteria</taxon>
        <taxon>Bacillati</taxon>
        <taxon>Bacillota</taxon>
        <taxon>Bacilli</taxon>
        <taxon>Bacillales</taxon>
        <taxon>Paenibacillaceae</taxon>
        <taxon>Paenibacillus</taxon>
    </lineage>
</organism>
<protein>
    <submittedName>
        <fullName evidence="3">Sigma-E processing peptidase SpoIIGA</fullName>
    </submittedName>
</protein>
<evidence type="ECO:0000313" key="3">
    <source>
        <dbReference type="EMBL" id="AZK46895.1"/>
    </source>
</evidence>
<dbReference type="OrthoDB" id="2690199at2"/>
<dbReference type="KEGG" id="plen:EIM92_12620"/>
<gene>
    <name evidence="3" type="primary">spoIIGA</name>
    <name evidence="3" type="ORF">EIM92_12620</name>
</gene>
<dbReference type="GO" id="GO:0004190">
    <property type="term" value="F:aspartic-type endopeptidase activity"/>
    <property type="evidence" value="ECO:0007669"/>
    <property type="project" value="InterPro"/>
</dbReference>